<dbReference type="CDD" id="cd21336">
    <property type="entry name" value="CH_PARVB_rpt1"/>
    <property type="match status" value="1"/>
</dbReference>
<keyword evidence="8" id="KW-0206">Cytoskeleton</keyword>
<keyword evidence="7" id="KW-0009">Actin-binding</keyword>
<evidence type="ECO:0000256" key="3">
    <source>
        <dbReference type="ARBA" id="ARBA00005666"/>
    </source>
</evidence>
<feature type="non-terminal residue" evidence="11">
    <location>
        <position position="1"/>
    </location>
</feature>
<dbReference type="PIRSF" id="PIRSF039131">
    <property type="entry name" value="Parvin"/>
    <property type="match status" value="1"/>
</dbReference>
<dbReference type="GO" id="GO:0015629">
    <property type="term" value="C:actin cytoskeleton"/>
    <property type="evidence" value="ECO:0007669"/>
    <property type="project" value="TreeGrafter"/>
</dbReference>
<evidence type="ECO:0000256" key="4">
    <source>
        <dbReference type="ARBA" id="ARBA00022490"/>
    </source>
</evidence>
<evidence type="ECO:0000256" key="1">
    <source>
        <dbReference type="ARBA" id="ARBA00004216"/>
    </source>
</evidence>
<comment type="subcellular location">
    <subcellularLocation>
        <location evidence="2">Cytoplasm</location>
        <location evidence="2">Cytoskeleton</location>
    </subcellularLocation>
    <subcellularLocation>
        <location evidence="1">Cytoplasm</location>
        <location evidence="1">Myofibril</location>
        <location evidence="1">Sarcomere</location>
        <location evidence="1">Z line</location>
    </subcellularLocation>
</comment>
<dbReference type="SUPFAM" id="SSF47576">
    <property type="entry name" value="Calponin-homology domain, CH-domain"/>
    <property type="match status" value="1"/>
</dbReference>
<evidence type="ECO:0000256" key="5">
    <source>
        <dbReference type="ARBA" id="ARBA00022737"/>
    </source>
</evidence>
<dbReference type="InterPro" id="IPR028433">
    <property type="entry name" value="Parvin"/>
</dbReference>
<dbReference type="GO" id="GO:0034446">
    <property type="term" value="P:substrate adhesion-dependent cell spreading"/>
    <property type="evidence" value="ECO:0007669"/>
    <property type="project" value="TreeGrafter"/>
</dbReference>
<feature type="region of interest" description="Disordered" evidence="9">
    <location>
        <begin position="1"/>
        <end position="23"/>
    </location>
</feature>
<dbReference type="OrthoDB" id="2099265at2759"/>
<dbReference type="FunFam" id="1.10.418.10:FF:000015">
    <property type="entry name" value="Parvin beta"/>
    <property type="match status" value="1"/>
</dbReference>
<accession>A0A7K6AJP5</accession>
<proteinExistence type="inferred from homology"/>
<dbReference type="GO" id="GO:0030032">
    <property type="term" value="P:lamellipodium assembly"/>
    <property type="evidence" value="ECO:0007669"/>
    <property type="project" value="TreeGrafter"/>
</dbReference>
<dbReference type="GO" id="GO:0030027">
    <property type="term" value="C:lamellipodium"/>
    <property type="evidence" value="ECO:0007669"/>
    <property type="project" value="TreeGrafter"/>
</dbReference>
<dbReference type="GO" id="GO:0005925">
    <property type="term" value="C:focal adhesion"/>
    <property type="evidence" value="ECO:0007669"/>
    <property type="project" value="TreeGrafter"/>
</dbReference>
<dbReference type="Proteomes" id="UP000544127">
    <property type="component" value="Unassembled WGS sequence"/>
</dbReference>
<protein>
    <submittedName>
        <fullName evidence="11">PARVB protein</fullName>
    </submittedName>
</protein>
<name>A0A7K6AJP5_UPUEP</name>
<dbReference type="Gene3D" id="1.10.418.10">
    <property type="entry name" value="Calponin-like domain"/>
    <property type="match status" value="2"/>
</dbReference>
<dbReference type="GO" id="GO:0003779">
    <property type="term" value="F:actin binding"/>
    <property type="evidence" value="ECO:0007669"/>
    <property type="project" value="UniProtKB-KW"/>
</dbReference>
<feature type="domain" description="Calponin-homology (CH)" evidence="10">
    <location>
        <begin position="50"/>
        <end position="157"/>
    </location>
</feature>
<dbReference type="AlphaFoldDB" id="A0A7K6AJP5"/>
<comment type="similarity">
    <text evidence="3">Belongs to the parvin family.</text>
</comment>
<evidence type="ECO:0000256" key="2">
    <source>
        <dbReference type="ARBA" id="ARBA00004245"/>
    </source>
</evidence>
<gene>
    <name evidence="11" type="primary">Parvb</name>
    <name evidence="11" type="ORF">UPUEPO_R01499</name>
</gene>
<evidence type="ECO:0000256" key="9">
    <source>
        <dbReference type="SAM" id="MobiDB-lite"/>
    </source>
</evidence>
<dbReference type="CDD" id="cd21338">
    <property type="entry name" value="CH_PARVB_rpt2"/>
    <property type="match status" value="1"/>
</dbReference>
<evidence type="ECO:0000256" key="8">
    <source>
        <dbReference type="ARBA" id="ARBA00023212"/>
    </source>
</evidence>
<dbReference type="InterPro" id="IPR001715">
    <property type="entry name" value="CH_dom"/>
</dbReference>
<evidence type="ECO:0000256" key="6">
    <source>
        <dbReference type="ARBA" id="ARBA00022889"/>
    </source>
</evidence>
<dbReference type="PROSITE" id="PS50021">
    <property type="entry name" value="CH"/>
    <property type="match status" value="2"/>
</dbReference>
<dbReference type="GO" id="GO:0030036">
    <property type="term" value="P:actin cytoskeleton organization"/>
    <property type="evidence" value="ECO:0007669"/>
    <property type="project" value="InterPro"/>
</dbReference>
<evidence type="ECO:0000313" key="12">
    <source>
        <dbReference type="Proteomes" id="UP000544127"/>
    </source>
</evidence>
<evidence type="ECO:0000259" key="10">
    <source>
        <dbReference type="PROSITE" id="PS50021"/>
    </source>
</evidence>
<dbReference type="InterPro" id="IPR036872">
    <property type="entry name" value="CH_dom_sf"/>
</dbReference>
<dbReference type="Pfam" id="PF00307">
    <property type="entry name" value="CH"/>
    <property type="match status" value="2"/>
</dbReference>
<dbReference type="PANTHER" id="PTHR12114">
    <property type="entry name" value="PARVIN"/>
    <property type="match status" value="1"/>
</dbReference>
<dbReference type="SMART" id="SM00033">
    <property type="entry name" value="CH"/>
    <property type="match status" value="2"/>
</dbReference>
<comment type="caution">
    <text evidence="11">The sequence shown here is derived from an EMBL/GenBank/DDBJ whole genome shotgun (WGS) entry which is preliminary data.</text>
</comment>
<evidence type="ECO:0000313" key="11">
    <source>
        <dbReference type="EMBL" id="NWU90262.1"/>
    </source>
</evidence>
<sequence length="335" mass="38423">VSDLQEEGKNAINAPMNPSAVDIHPEDTLLEENEERTMIDPNSKEDPKFKELIKVLIDWINDVLVEERIIVKQLEEDLYDGQVLQKLLEKLADRKLNVAEVTQSEIGQKQKLQTVLETVHDLLRPHGWTIKWNVDSIHGKNLIAILHLLVALAMHFRAPIRLPEHVAVQVVVVRKREGLLQTTHVTEELTTTTEDTDCLYCCFPSPEAERDAFDTLFDHAPDKLSVVKKSLITFVNKHLNKLNLEVTELETQFADGVYLVLLMGLLEDYFVPLHNFYLTPESFDQKVHNVAFAFELMQDGGLKKPKARPEDVVNLDLKSTLRVLYNLFTKYKNVE</sequence>
<keyword evidence="12" id="KW-1185">Reference proteome</keyword>
<keyword evidence="4" id="KW-0963">Cytoplasm</keyword>
<dbReference type="FunFam" id="1.10.418.10:FF:000011">
    <property type="entry name" value="Parvin, beta"/>
    <property type="match status" value="1"/>
</dbReference>
<dbReference type="GO" id="GO:0071963">
    <property type="term" value="P:establishment or maintenance of cell polarity regulating cell shape"/>
    <property type="evidence" value="ECO:0007669"/>
    <property type="project" value="TreeGrafter"/>
</dbReference>
<keyword evidence="5" id="KW-0677">Repeat</keyword>
<feature type="domain" description="Calponin-homology (CH)" evidence="10">
    <location>
        <begin position="225"/>
        <end position="332"/>
    </location>
</feature>
<evidence type="ECO:0000256" key="7">
    <source>
        <dbReference type="ARBA" id="ARBA00023203"/>
    </source>
</evidence>
<reference evidence="11 12" key="1">
    <citation type="submission" date="2019-09" db="EMBL/GenBank/DDBJ databases">
        <title>Bird 10,000 Genomes (B10K) Project - Family phase.</title>
        <authorList>
            <person name="Zhang G."/>
        </authorList>
    </citation>
    <scope>NUCLEOTIDE SEQUENCE [LARGE SCALE GENOMIC DNA]</scope>
    <source>
        <strain evidence="11">B10K-DU-012-37</strain>
    </source>
</reference>
<keyword evidence="6" id="KW-0130">Cell adhesion</keyword>
<dbReference type="EMBL" id="VZRI01002276">
    <property type="protein sequence ID" value="NWU90262.1"/>
    <property type="molecule type" value="Genomic_DNA"/>
</dbReference>
<organism evidence="11 12">
    <name type="scientific">Upupa epops</name>
    <name type="common">Eurasian hoopoe</name>
    <dbReference type="NCBI Taxonomy" id="57439"/>
    <lineage>
        <taxon>Eukaryota</taxon>
        <taxon>Metazoa</taxon>
        <taxon>Chordata</taxon>
        <taxon>Craniata</taxon>
        <taxon>Vertebrata</taxon>
        <taxon>Euteleostomi</taxon>
        <taxon>Archelosauria</taxon>
        <taxon>Archosauria</taxon>
        <taxon>Dinosauria</taxon>
        <taxon>Saurischia</taxon>
        <taxon>Theropoda</taxon>
        <taxon>Coelurosauria</taxon>
        <taxon>Aves</taxon>
        <taxon>Neognathae</taxon>
        <taxon>Neoaves</taxon>
        <taxon>Telluraves</taxon>
        <taxon>Coraciimorphae</taxon>
        <taxon>Bucerotiformes</taxon>
        <taxon>Upupidae</taxon>
        <taxon>Upupa</taxon>
    </lineage>
</organism>
<dbReference type="GO" id="GO:0030018">
    <property type="term" value="C:Z disc"/>
    <property type="evidence" value="ECO:0007669"/>
    <property type="project" value="UniProtKB-SubCell"/>
</dbReference>
<dbReference type="PANTHER" id="PTHR12114:SF7">
    <property type="entry name" value="BETA-PARVIN"/>
    <property type="match status" value="1"/>
</dbReference>
<feature type="non-terminal residue" evidence="11">
    <location>
        <position position="335"/>
    </location>
</feature>